<feature type="transmembrane region" description="Helical" evidence="8">
    <location>
        <begin position="265"/>
        <end position="284"/>
    </location>
</feature>
<evidence type="ECO:0000313" key="11">
    <source>
        <dbReference type="Proteomes" id="UP001499930"/>
    </source>
</evidence>
<protein>
    <recommendedName>
        <fullName evidence="9">Major facilitator superfamily (MFS) profile domain-containing protein</fullName>
    </recommendedName>
</protein>
<dbReference type="EMBL" id="BAAAWD010000006">
    <property type="protein sequence ID" value="GAA2991529.1"/>
    <property type="molecule type" value="Genomic_DNA"/>
</dbReference>
<feature type="transmembrane region" description="Helical" evidence="8">
    <location>
        <begin position="114"/>
        <end position="137"/>
    </location>
</feature>
<comment type="subcellular location">
    <subcellularLocation>
        <location evidence="1">Cell membrane</location>
        <topology evidence="1">Multi-pass membrane protein</topology>
    </subcellularLocation>
</comment>
<accession>A0ABN3XS00</accession>
<evidence type="ECO:0000256" key="8">
    <source>
        <dbReference type="SAM" id="Phobius"/>
    </source>
</evidence>
<evidence type="ECO:0000256" key="2">
    <source>
        <dbReference type="ARBA" id="ARBA00022448"/>
    </source>
</evidence>
<organism evidence="10 11">
    <name type="scientific">Streptosporangium longisporum</name>
    <dbReference type="NCBI Taxonomy" id="46187"/>
    <lineage>
        <taxon>Bacteria</taxon>
        <taxon>Bacillati</taxon>
        <taxon>Actinomycetota</taxon>
        <taxon>Actinomycetes</taxon>
        <taxon>Streptosporangiales</taxon>
        <taxon>Streptosporangiaceae</taxon>
        <taxon>Streptosporangium</taxon>
    </lineage>
</organism>
<feature type="transmembrane region" description="Helical" evidence="8">
    <location>
        <begin position="415"/>
        <end position="436"/>
    </location>
</feature>
<dbReference type="PROSITE" id="PS50850">
    <property type="entry name" value="MFS"/>
    <property type="match status" value="1"/>
</dbReference>
<feature type="transmembrane region" description="Helical" evidence="8">
    <location>
        <begin position="30"/>
        <end position="48"/>
    </location>
</feature>
<evidence type="ECO:0000259" key="9">
    <source>
        <dbReference type="PROSITE" id="PS50850"/>
    </source>
</evidence>
<feature type="transmembrane region" description="Helical" evidence="8">
    <location>
        <begin position="325"/>
        <end position="342"/>
    </location>
</feature>
<proteinExistence type="predicted"/>
<keyword evidence="3" id="KW-1003">Cell membrane</keyword>
<evidence type="ECO:0000313" key="10">
    <source>
        <dbReference type="EMBL" id="GAA2991529.1"/>
    </source>
</evidence>
<feature type="transmembrane region" description="Helical" evidence="8">
    <location>
        <begin position="87"/>
        <end position="108"/>
    </location>
</feature>
<dbReference type="InterPro" id="IPR011701">
    <property type="entry name" value="MFS"/>
</dbReference>
<reference evidence="10 11" key="1">
    <citation type="journal article" date="2019" name="Int. J. Syst. Evol. Microbiol.">
        <title>The Global Catalogue of Microorganisms (GCM) 10K type strain sequencing project: providing services to taxonomists for standard genome sequencing and annotation.</title>
        <authorList>
            <consortium name="The Broad Institute Genomics Platform"/>
            <consortium name="The Broad Institute Genome Sequencing Center for Infectious Disease"/>
            <person name="Wu L."/>
            <person name="Ma J."/>
        </authorList>
    </citation>
    <scope>NUCLEOTIDE SEQUENCE [LARGE SCALE GENOMIC DNA]</scope>
    <source>
        <strain evidence="10 11">JCM 3106</strain>
    </source>
</reference>
<evidence type="ECO:0000256" key="4">
    <source>
        <dbReference type="ARBA" id="ARBA00022692"/>
    </source>
</evidence>
<dbReference type="Pfam" id="PF07690">
    <property type="entry name" value="MFS_1"/>
    <property type="match status" value="2"/>
</dbReference>
<keyword evidence="6 8" id="KW-0472">Membrane</keyword>
<evidence type="ECO:0000256" key="6">
    <source>
        <dbReference type="ARBA" id="ARBA00023136"/>
    </source>
</evidence>
<feature type="transmembrane region" description="Helical" evidence="8">
    <location>
        <begin position="175"/>
        <end position="193"/>
    </location>
</feature>
<evidence type="ECO:0000256" key="7">
    <source>
        <dbReference type="SAM" id="MobiDB-lite"/>
    </source>
</evidence>
<feature type="transmembrane region" description="Helical" evidence="8">
    <location>
        <begin position="385"/>
        <end position="409"/>
    </location>
</feature>
<dbReference type="RefSeq" id="WP_344888815.1">
    <property type="nucleotide sequence ID" value="NZ_BAAAWD010000006.1"/>
</dbReference>
<feature type="region of interest" description="Disordered" evidence="7">
    <location>
        <begin position="203"/>
        <end position="252"/>
    </location>
</feature>
<comment type="caution">
    <text evidence="10">The sequence shown here is derived from an EMBL/GenBank/DDBJ whole genome shotgun (WGS) entry which is preliminary data.</text>
</comment>
<feature type="transmembrane region" description="Helical" evidence="8">
    <location>
        <begin position="348"/>
        <end position="373"/>
    </location>
</feature>
<feature type="domain" description="Major facilitator superfamily (MFS) profile" evidence="9">
    <location>
        <begin position="22"/>
        <end position="439"/>
    </location>
</feature>
<sequence length="442" mass="45003">MSRVEARLAPPPAPATAYAVSLRGAFTVAFLLRSSQMGTIAIIVPYLLDRGVELPMLGTVMVCSAFGAAASNLITGRLVDRFGAWRALVGGCAVAFLGALAFIMISFLPAMAAAYLFTTGGMAAAGNALRTTIGLGTPAAEHERTFGRFNSVGTAGALVGPILVGLVVIDGTAAAPWFAVVALGSAGIVSLLSRRAALPVELRKDGAKATESTGSTESTEATESTEDAGSAGDAGGTAKADGTAPAGQTAKDPSLPDVLRSIGPVVALVSATATMYGVYAVLWGPYLRELGAADPIIPWSFTATMLPVVLLSPHASKVLPNTPRWLVVGVVTGLLGVLAFAYALTTSIWMAIVISVVEGVLMAISVPLTYALITKLAPPAALGRSFGVASASDSISSGIGTSIAGVLIAAGGVAFVFQLAGAYCVLGTALAMFWWWRKSVRR</sequence>
<evidence type="ECO:0000256" key="3">
    <source>
        <dbReference type="ARBA" id="ARBA00022475"/>
    </source>
</evidence>
<dbReference type="InterPro" id="IPR036259">
    <property type="entry name" value="MFS_trans_sf"/>
</dbReference>
<keyword evidence="5 8" id="KW-1133">Transmembrane helix</keyword>
<evidence type="ECO:0000256" key="1">
    <source>
        <dbReference type="ARBA" id="ARBA00004651"/>
    </source>
</evidence>
<feature type="compositionally biased region" description="Low complexity" evidence="7">
    <location>
        <begin position="209"/>
        <end position="247"/>
    </location>
</feature>
<dbReference type="Proteomes" id="UP001499930">
    <property type="component" value="Unassembled WGS sequence"/>
</dbReference>
<name>A0ABN3XS00_9ACTN</name>
<dbReference type="InterPro" id="IPR050171">
    <property type="entry name" value="MFS_Transporters"/>
</dbReference>
<keyword evidence="2" id="KW-0813">Transport</keyword>
<feature type="transmembrane region" description="Helical" evidence="8">
    <location>
        <begin position="296"/>
        <end position="313"/>
    </location>
</feature>
<dbReference type="InterPro" id="IPR020846">
    <property type="entry name" value="MFS_dom"/>
</dbReference>
<dbReference type="SUPFAM" id="SSF103473">
    <property type="entry name" value="MFS general substrate transporter"/>
    <property type="match status" value="1"/>
</dbReference>
<gene>
    <name evidence="10" type="ORF">GCM10017559_09410</name>
</gene>
<feature type="transmembrane region" description="Helical" evidence="8">
    <location>
        <begin position="149"/>
        <end position="169"/>
    </location>
</feature>
<keyword evidence="11" id="KW-1185">Reference proteome</keyword>
<feature type="transmembrane region" description="Helical" evidence="8">
    <location>
        <begin position="54"/>
        <end position="75"/>
    </location>
</feature>
<evidence type="ECO:0000256" key="5">
    <source>
        <dbReference type="ARBA" id="ARBA00022989"/>
    </source>
</evidence>
<keyword evidence="4 8" id="KW-0812">Transmembrane</keyword>
<dbReference type="Gene3D" id="1.20.1250.20">
    <property type="entry name" value="MFS general substrate transporter like domains"/>
    <property type="match status" value="2"/>
</dbReference>
<dbReference type="PANTHER" id="PTHR23517">
    <property type="entry name" value="RESISTANCE PROTEIN MDTM, PUTATIVE-RELATED-RELATED"/>
    <property type="match status" value="1"/>
</dbReference>